<name>A0AAW4WSB9_9FIRM</name>
<dbReference type="Proteomes" id="UP001199296">
    <property type="component" value="Unassembled WGS sequence"/>
</dbReference>
<comment type="caution">
    <text evidence="2">The sequence shown here is derived from an EMBL/GenBank/DDBJ whole genome shotgun (WGS) entry which is preliminary data.</text>
</comment>
<dbReference type="InterPro" id="IPR010787">
    <property type="entry name" value="DUF1385"/>
</dbReference>
<keyword evidence="1" id="KW-1133">Transmembrane helix</keyword>
<feature type="transmembrane region" description="Helical" evidence="1">
    <location>
        <begin position="105"/>
        <end position="124"/>
    </location>
</feature>
<evidence type="ECO:0000313" key="2">
    <source>
        <dbReference type="EMBL" id="MCC3143980.1"/>
    </source>
</evidence>
<accession>A0AAW4WSB9</accession>
<keyword evidence="3" id="KW-1185">Reference proteome</keyword>
<reference evidence="2 3" key="1">
    <citation type="submission" date="2021-10" db="EMBL/GenBank/DDBJ databases">
        <authorList>
            <person name="Grouzdev D.S."/>
            <person name="Pantiukh K.S."/>
            <person name="Krutkina M.S."/>
        </authorList>
    </citation>
    <scope>NUCLEOTIDE SEQUENCE [LARGE SCALE GENOMIC DNA]</scope>
    <source>
        <strain evidence="2 3">Z-7514</strain>
    </source>
</reference>
<proteinExistence type="predicted"/>
<organism evidence="2 3">
    <name type="scientific">Halanaerobium polyolivorans</name>
    <dbReference type="NCBI Taxonomy" id="2886943"/>
    <lineage>
        <taxon>Bacteria</taxon>
        <taxon>Bacillati</taxon>
        <taxon>Bacillota</taxon>
        <taxon>Clostridia</taxon>
        <taxon>Halanaerobiales</taxon>
        <taxon>Halanaerobiaceae</taxon>
        <taxon>Halanaerobium</taxon>
    </lineage>
</organism>
<dbReference type="Pfam" id="PF07136">
    <property type="entry name" value="DUF1385"/>
    <property type="match status" value="1"/>
</dbReference>
<protein>
    <submittedName>
        <fullName evidence="2">DUF1385 domain-containing protein</fullName>
    </submittedName>
</protein>
<feature type="transmembrane region" description="Helical" evidence="1">
    <location>
        <begin position="167"/>
        <end position="189"/>
    </location>
</feature>
<keyword evidence="1" id="KW-0472">Membrane</keyword>
<dbReference type="AlphaFoldDB" id="A0AAW4WSB9"/>
<keyword evidence="1" id="KW-0812">Transmembrane</keyword>
<dbReference type="PANTHER" id="PTHR42867">
    <property type="entry name" value="MEMBRANE PROTEIN-RELATED"/>
    <property type="match status" value="1"/>
</dbReference>
<evidence type="ECO:0000313" key="3">
    <source>
        <dbReference type="Proteomes" id="UP001199296"/>
    </source>
</evidence>
<gene>
    <name evidence="2" type="ORF">LJ207_01410</name>
</gene>
<dbReference type="EMBL" id="JAJFAT010000001">
    <property type="protein sequence ID" value="MCC3143980.1"/>
    <property type="molecule type" value="Genomic_DNA"/>
</dbReference>
<sequence>MNKKESIGGRAYSNGVQLMNSKKAVKAYYDKTGDLKVNIKRSKKIKKAHILKKIPVIRGILSILIALWVFLKEVLKNPIKYWFIFLIILFDLVFWFGGNGEISTYRAVFLISYFMLPLFLIFYFRNNISEVLKFHGAEHMAVNYYENDCKGQIKDYSRIHKSCGSNFIFYFLLFQIIGSLLGFEFNLFIRQLLYIGLAYEAMKYTPDSLLFIVTIIQRFVAKKPDQKQIIAAEKALYILLEEEGDDFI</sequence>
<feature type="transmembrane region" description="Helical" evidence="1">
    <location>
        <begin position="50"/>
        <end position="69"/>
    </location>
</feature>
<dbReference type="PANTHER" id="PTHR42867:SF1">
    <property type="entry name" value="MEMBRANE PROTEIN-RELATED"/>
    <property type="match status" value="1"/>
</dbReference>
<evidence type="ECO:0000256" key="1">
    <source>
        <dbReference type="SAM" id="Phobius"/>
    </source>
</evidence>
<dbReference type="RefSeq" id="WP_229343373.1">
    <property type="nucleotide sequence ID" value="NZ_JAJFAT010000001.1"/>
</dbReference>
<feature type="transmembrane region" description="Helical" evidence="1">
    <location>
        <begin position="81"/>
        <end position="98"/>
    </location>
</feature>